<dbReference type="Gene3D" id="3.40.50.12390">
    <property type="match status" value="2"/>
</dbReference>
<dbReference type="PANTHER" id="PTHR12341">
    <property type="entry name" value="5'-&gt;3' EXORIBONUCLEASE"/>
    <property type="match status" value="1"/>
</dbReference>
<dbReference type="CDD" id="cd18673">
    <property type="entry name" value="PIN_XRN1-2-like"/>
    <property type="match status" value="1"/>
</dbReference>
<feature type="domain" description="5'-3' exoribonuclease 1 D1" evidence="11">
    <location>
        <begin position="684"/>
        <end position="839"/>
    </location>
</feature>
<dbReference type="Pfam" id="PF18334">
    <property type="entry name" value="XRN1_D2_D3"/>
    <property type="match status" value="1"/>
</dbReference>
<dbReference type="InterPro" id="IPR027073">
    <property type="entry name" value="5_3_exoribonuclease"/>
</dbReference>
<evidence type="ECO:0000259" key="11">
    <source>
        <dbReference type="Pfam" id="PF18332"/>
    </source>
</evidence>
<feature type="compositionally biased region" description="Polar residues" evidence="7">
    <location>
        <begin position="381"/>
        <end position="393"/>
    </location>
</feature>
<evidence type="ECO:0000259" key="10">
    <source>
        <dbReference type="Pfam" id="PF18129"/>
    </source>
</evidence>
<dbReference type="InterPro" id="IPR016494">
    <property type="entry name" value="5_3_exoribonuclease_1"/>
</dbReference>
<evidence type="ECO:0000256" key="6">
    <source>
        <dbReference type="PIRNR" id="PIRNR006743"/>
    </source>
</evidence>
<evidence type="ECO:0000259" key="8">
    <source>
        <dbReference type="Pfam" id="PF03159"/>
    </source>
</evidence>
<dbReference type="Pfam" id="PF18332">
    <property type="entry name" value="XRN1_D1"/>
    <property type="match status" value="1"/>
</dbReference>
<evidence type="ECO:0000256" key="4">
    <source>
        <dbReference type="ARBA" id="ARBA00022801"/>
    </source>
</evidence>
<feature type="compositionally biased region" description="Acidic residues" evidence="7">
    <location>
        <begin position="394"/>
        <end position="407"/>
    </location>
</feature>
<dbReference type="FunFam" id="3.40.50.12390:FF:000002">
    <property type="entry name" value="5'-3' exoribonuclease 1"/>
    <property type="match status" value="1"/>
</dbReference>
<dbReference type="EC" id="3.1.13.-" evidence="6"/>
<feature type="domain" description="Xrn1 N-terminal" evidence="8">
    <location>
        <begin position="1"/>
        <end position="227"/>
    </location>
</feature>
<evidence type="ECO:0000313" key="14">
    <source>
        <dbReference type="WBParaSite" id="HCON_00062910-00001"/>
    </source>
</evidence>
<feature type="region of interest" description="Disordered" evidence="7">
    <location>
        <begin position="1233"/>
        <end position="1255"/>
    </location>
</feature>
<keyword evidence="13" id="KW-1185">Reference proteome</keyword>
<accession>A0A7I4Y9R2</accession>
<keyword evidence="6" id="KW-0694">RNA-binding</keyword>
<evidence type="ECO:0000256" key="5">
    <source>
        <dbReference type="ARBA" id="ARBA00022839"/>
    </source>
</evidence>
<feature type="compositionally biased region" description="Polar residues" evidence="7">
    <location>
        <begin position="1488"/>
        <end position="1512"/>
    </location>
</feature>
<dbReference type="Gene3D" id="2.170.260.40">
    <property type="match status" value="1"/>
</dbReference>
<organism evidence="13 14">
    <name type="scientific">Haemonchus contortus</name>
    <name type="common">Barber pole worm</name>
    <dbReference type="NCBI Taxonomy" id="6289"/>
    <lineage>
        <taxon>Eukaryota</taxon>
        <taxon>Metazoa</taxon>
        <taxon>Ecdysozoa</taxon>
        <taxon>Nematoda</taxon>
        <taxon>Chromadorea</taxon>
        <taxon>Rhabditida</taxon>
        <taxon>Rhabditina</taxon>
        <taxon>Rhabditomorpha</taxon>
        <taxon>Strongyloidea</taxon>
        <taxon>Trichostrongylidae</taxon>
        <taxon>Haemonchus</taxon>
    </lineage>
</organism>
<keyword evidence="2" id="KW-0507">mRNA processing</keyword>
<comment type="similarity">
    <text evidence="1">Belongs to the 5'-3' exonuclease family. XRN2/RAT1 subfamily.</text>
</comment>
<comment type="subcellular location">
    <subcellularLocation>
        <location evidence="6">Cytoplasm</location>
    </subcellularLocation>
</comment>
<evidence type="ECO:0000313" key="13">
    <source>
        <dbReference type="Proteomes" id="UP000025227"/>
    </source>
</evidence>
<feature type="region of interest" description="Disordered" evidence="7">
    <location>
        <begin position="1452"/>
        <end position="1541"/>
    </location>
</feature>
<dbReference type="InterPro" id="IPR041106">
    <property type="entry name" value="XRN1_D2_D3"/>
</dbReference>
<keyword evidence="5 6" id="KW-0269">Exonuclease</keyword>
<dbReference type="Pfam" id="PF18129">
    <property type="entry name" value="SH3_12"/>
    <property type="match status" value="1"/>
</dbReference>
<dbReference type="PANTHER" id="PTHR12341:SF7">
    <property type="entry name" value="5'-3' EXORIBONUCLEASE 1"/>
    <property type="match status" value="1"/>
</dbReference>
<evidence type="ECO:0000256" key="2">
    <source>
        <dbReference type="ARBA" id="ARBA00022664"/>
    </source>
</evidence>
<evidence type="ECO:0000259" key="12">
    <source>
        <dbReference type="Pfam" id="PF18334"/>
    </source>
</evidence>
<feature type="domain" description="Xrn1 helical" evidence="9">
    <location>
        <begin position="280"/>
        <end position="664"/>
    </location>
</feature>
<dbReference type="OrthoDB" id="372487at2759"/>
<dbReference type="InterPro" id="IPR047007">
    <property type="entry name" value="XRN1_D1_sf"/>
</dbReference>
<dbReference type="GO" id="GO:0000956">
    <property type="term" value="P:nuclear-transcribed mRNA catabolic process"/>
    <property type="evidence" value="ECO:0007669"/>
    <property type="project" value="InterPro"/>
</dbReference>
<dbReference type="GO" id="GO:0005634">
    <property type="term" value="C:nucleus"/>
    <property type="evidence" value="ECO:0007669"/>
    <property type="project" value="TreeGrafter"/>
</dbReference>
<dbReference type="Pfam" id="PF03159">
    <property type="entry name" value="XRN_N"/>
    <property type="match status" value="1"/>
</dbReference>
<dbReference type="GO" id="GO:0005737">
    <property type="term" value="C:cytoplasm"/>
    <property type="evidence" value="ECO:0007669"/>
    <property type="project" value="UniProtKB-SubCell"/>
</dbReference>
<dbReference type="InterPro" id="IPR047008">
    <property type="entry name" value="XRN1_SH3_sf"/>
</dbReference>
<dbReference type="GO" id="GO:0006397">
    <property type="term" value="P:mRNA processing"/>
    <property type="evidence" value="ECO:0007669"/>
    <property type="project" value="UniProtKB-KW"/>
</dbReference>
<proteinExistence type="inferred from homology"/>
<evidence type="ECO:0000259" key="9">
    <source>
        <dbReference type="Pfam" id="PF17846"/>
    </source>
</evidence>
<dbReference type="InterPro" id="IPR041385">
    <property type="entry name" value="SH3_12"/>
</dbReference>
<evidence type="ECO:0000256" key="7">
    <source>
        <dbReference type="SAM" id="MobiDB-lite"/>
    </source>
</evidence>
<feature type="domain" description="Exoribonuclease Xrn1 D2/D3" evidence="12">
    <location>
        <begin position="875"/>
        <end position="1101"/>
    </location>
</feature>
<dbReference type="Gene3D" id="2.30.30.750">
    <property type="match status" value="1"/>
</dbReference>
<dbReference type="GO" id="GO:0003723">
    <property type="term" value="F:RNA binding"/>
    <property type="evidence" value="ECO:0007669"/>
    <property type="project" value="UniProtKB-KW"/>
</dbReference>
<feature type="domain" description="5'-3' exoribonuclease 1 SH3-like" evidence="10">
    <location>
        <begin position="1132"/>
        <end position="1195"/>
    </location>
</feature>
<feature type="compositionally biased region" description="Basic residues" evidence="7">
    <location>
        <begin position="1524"/>
        <end position="1533"/>
    </location>
</feature>
<dbReference type="Gene3D" id="1.25.40.1050">
    <property type="match status" value="1"/>
</dbReference>
<dbReference type="OMA" id="CNIFGMA"/>
<keyword evidence="3 6" id="KW-0540">Nuclease</keyword>
<dbReference type="WBParaSite" id="HCON_00062910-00001">
    <property type="protein sequence ID" value="HCON_00062910-00001"/>
    <property type="gene ID" value="HCON_00062910"/>
</dbReference>
<dbReference type="InterPro" id="IPR040992">
    <property type="entry name" value="XRN1_D1"/>
</dbReference>
<evidence type="ECO:0000256" key="3">
    <source>
        <dbReference type="ARBA" id="ARBA00022722"/>
    </source>
</evidence>
<dbReference type="Pfam" id="PF17846">
    <property type="entry name" value="XRN_M"/>
    <property type="match status" value="1"/>
</dbReference>
<name>A0A7I4Y9R2_HAECO</name>
<dbReference type="Proteomes" id="UP000025227">
    <property type="component" value="Unplaced"/>
</dbReference>
<keyword evidence="6" id="KW-0963">Cytoplasm</keyword>
<evidence type="ECO:0000256" key="1">
    <source>
        <dbReference type="ARBA" id="ARBA00006994"/>
    </source>
</evidence>
<keyword evidence="4 6" id="KW-0378">Hydrolase</keyword>
<dbReference type="GO" id="GO:0004534">
    <property type="term" value="F:5'-3' RNA exonuclease activity"/>
    <property type="evidence" value="ECO:0007669"/>
    <property type="project" value="TreeGrafter"/>
</dbReference>
<sequence length="1541" mass="174424">MGVPKFYRWISERYPCLSEVISDTEIPEFDNLYLDMNGIIHNCSHPNDDDVNFRISQEQIFCDIFAYIDKLFNIIRPQKVFFLAVDGVAPRAKMNQQRARRFMSARTAAEQEQAHVRKGGKLPTEKRFDSNCITPGTVFMAELHQALSSWLNVKIDKDPLWHNIRVYLSGHDCPGEGEHKIMEFIRHERIADGYDPNTRHCMYGLDADLLMLGICSHEPHFSLLREEVKFSRPPSKKSGAGSAQRANPSQTKFHLLHLSLLREYLSWEFDPLKASLPFPYDVDRIVDDWVLMGFLVGNDFIPHLPHVHIHDDALPLLYQTYIQILPTLDGYINESGILHLKRFEVFLKAFAANDRKHFLQIMEDESYLRSKRCQEPVEGHGQNTEESSLSSTDSNDERDETTEDSLLDEAAFVSSDEEEDTAEAANRIPDGGLPSASYLLTHLNSDDDQEESELCEALMAAELREMDDKLFENDVENCWTKTVSNSFRRHKRSYYREKLQYENITKTELRQQAEGYVRAIQWNLHYYYRGCVSWNWFYPHHYSPYISDVVDFSDMDMSFELGQPFKPFEQLLAVLPTASAECLPQPLRDLMCNKESPISDFYPTDFRTDLNGKKNDWEAVVLIPFIDEKRLLSAMESKIPLLTQEEKLRNTPGNILLYCSLEATKPVLLPVNSFYLDPQKVVWGLLPNVKLDVYFPGFPTMKHLPHTAELKQINVKVFQQESKRSSMVLTIKKREEFEKDMLILARDIIDKEVCIDWPILKMAIVDSLWGNGFKYTRNELGDVNEVSLTDEEKEVMGSILNNEKERMLSRFGIDANQSRSIVFVRRFVGITYIVEEGTLRPQKQWYGPNTVVPVLLPLLVTNVTVDCGRSLRNIPVSEAYPKLSKVFAMLPSWEGFGYPALVDAVDNDGRVRLTVSIWPTVDLSPILESYDNLSLQWMSSYDAGRRIGVDGRLLSRITGTVFLLHERSSESKDLPKIPERINIGLSLKFSKRNQEVADYTRRLENGYWQYSNLCVQLLSSYRNKFRDLFAFLEKSHTPDDAYLSSDIWENEVRREERVSELKEFLSNVPTCSIEKQEGGTQYVDRFVVGHIENAIKDVPKKRWGFRKCAINPSVLYRAELYGGKGCADPDADFMLLDRVVYTLQGTTVPFGSQGTVVGLSSGKVDVLFDLEFNGGYKIRGARNSGACVPKTSLINITYGKTRKGRSIQPEEKLKRQRENGSLRAKIGKRLVAGKESKENTPSGVQKASLFGSRPSPPVVQNVHLTPEKSQQPALGKAIIASLLAPKAGSEPVTCSPQPALTGAVVSKEAVENELTSLLGIKTSKNIATNSEAAVEPPSVLKLFANLPEKVCNDNQVVSQPVLSGGGQPSAFTKLFPTSPQNQSENLSKTFSTLKLQQSPMNNVHKPIDLGTLLLRRGGAVYRGSERTRGSAIQRNVVPIPTVQCAVPTNGRFYGPNVQQTPNDPKLTDLKPSSVLLPCKKPRRRRGGKQSSELTRANQQNLESDLTSSSFPNATPPSRGFASSRAHRVRKSRLAPKFAESN</sequence>
<dbReference type="GO" id="GO:0016075">
    <property type="term" value="P:rRNA catabolic process"/>
    <property type="evidence" value="ECO:0007669"/>
    <property type="project" value="TreeGrafter"/>
</dbReference>
<protein>
    <recommendedName>
        <fullName evidence="6">5'-3' exoribonuclease 1</fullName>
        <ecNumber evidence="6">3.1.13.-</ecNumber>
    </recommendedName>
</protein>
<dbReference type="FunFam" id="1.25.40.1050:FF:000002">
    <property type="entry name" value="5'-3' exoribonuclease"/>
    <property type="match status" value="1"/>
</dbReference>
<dbReference type="InterPro" id="IPR004859">
    <property type="entry name" value="Xrn1_N"/>
</dbReference>
<reference evidence="14" key="1">
    <citation type="submission" date="2020-12" db="UniProtKB">
        <authorList>
            <consortium name="WormBaseParasite"/>
        </authorList>
    </citation>
    <scope>IDENTIFICATION</scope>
    <source>
        <strain evidence="14">MHco3</strain>
    </source>
</reference>
<feature type="region of interest" description="Disordered" evidence="7">
    <location>
        <begin position="372"/>
        <end position="430"/>
    </location>
</feature>
<dbReference type="PIRSF" id="PIRSF006743">
    <property type="entry name" value="Exonuclease_Xnr1"/>
    <property type="match status" value="1"/>
</dbReference>
<dbReference type="InterPro" id="IPR041412">
    <property type="entry name" value="Xrn1_helical"/>
</dbReference>